<name>A0A7X2KZT0_9NEIS</name>
<evidence type="ECO:0000313" key="1">
    <source>
        <dbReference type="EMBL" id="MRN38610.1"/>
    </source>
</evidence>
<sequence>MSKTKVKGFSIARNFKNDEAAVNHGVWRDVFDGSARLLVARYNNDAHTAYLRTERAKEAKLLENSESDEAQTFLEDLGNRALAKHILKGWEGILDEDGKTELPFSEETAYKLLTEYVEFSNLVFSLSMEVDQYRAYAEGKAVKN</sequence>
<gene>
    <name evidence="1" type="ORF">GJU80_09015</name>
</gene>
<dbReference type="EMBL" id="WJXO01000001">
    <property type="protein sequence ID" value="MRN38610.1"/>
    <property type="molecule type" value="Genomic_DNA"/>
</dbReference>
<dbReference type="AlphaFoldDB" id="A0A7X2KZT0"/>
<proteinExistence type="predicted"/>
<accession>A0A7X2KZT0</accession>
<dbReference type="Proteomes" id="UP000486297">
    <property type="component" value="Unassembled WGS sequence"/>
</dbReference>
<organism evidence="1 2">
    <name type="scientific">Neisseria brasiliensis</name>
    <dbReference type="NCBI Taxonomy" id="2666100"/>
    <lineage>
        <taxon>Bacteria</taxon>
        <taxon>Pseudomonadati</taxon>
        <taxon>Pseudomonadota</taxon>
        <taxon>Betaproteobacteria</taxon>
        <taxon>Neisseriales</taxon>
        <taxon>Neisseriaceae</taxon>
        <taxon>Neisseria</taxon>
    </lineage>
</organism>
<evidence type="ECO:0000313" key="2">
    <source>
        <dbReference type="Proteomes" id="UP000486297"/>
    </source>
</evidence>
<keyword evidence="2" id="KW-1185">Reference proteome</keyword>
<dbReference type="RefSeq" id="WP_095502766.1">
    <property type="nucleotide sequence ID" value="NZ_WJXO01000001.1"/>
</dbReference>
<reference evidence="1" key="1">
    <citation type="journal article" name="Emerg. Infect. Dis.">
        <title>Two cases of a newly characterized neisseria species.</title>
        <authorList>
            <person name="Mustapha M."/>
            <person name="Lemos A.P.S."/>
            <person name="Harrison L.H."/>
            <person name="Vantyne D."/>
            <person name="Sacchi C.T."/>
        </authorList>
    </citation>
    <scope>NUCLEOTIDE SEQUENCE</scope>
    <source>
        <strain evidence="1">N.95.16</strain>
    </source>
</reference>
<comment type="caution">
    <text evidence="1">The sequence shown here is derived from an EMBL/GenBank/DDBJ whole genome shotgun (WGS) entry which is preliminary data.</text>
</comment>
<protein>
    <submittedName>
        <fullName evidence="1">Uncharacterized protein</fullName>
    </submittedName>
</protein>